<evidence type="ECO:0000256" key="4">
    <source>
        <dbReference type="SAM" id="MobiDB-lite"/>
    </source>
</evidence>
<dbReference type="InterPro" id="IPR023093">
    <property type="entry name" value="ScpA-like_C"/>
</dbReference>
<dbReference type="PANTHER" id="PTHR12585">
    <property type="entry name" value="SCC1 / RAD21 FAMILY MEMBER"/>
    <property type="match status" value="1"/>
</dbReference>
<gene>
    <name evidence="7" type="ORF">g.82338</name>
</gene>
<feature type="region of interest" description="Disordered" evidence="4">
    <location>
        <begin position="452"/>
        <end position="475"/>
    </location>
</feature>
<name>A0A1D2A7W4_AUXPR</name>
<evidence type="ECO:0000256" key="3">
    <source>
        <dbReference type="ARBA" id="ARBA00023242"/>
    </source>
</evidence>
<comment type="similarity">
    <text evidence="2">Belongs to the rad21 family.</text>
</comment>
<dbReference type="Gene3D" id="1.10.10.580">
    <property type="entry name" value="Structural maintenance of chromosome 1. Chain E"/>
    <property type="match status" value="1"/>
</dbReference>
<dbReference type="Pfam" id="PF04824">
    <property type="entry name" value="Rad21_Rec8"/>
    <property type="match status" value="1"/>
</dbReference>
<dbReference type="SUPFAM" id="SSF46785">
    <property type="entry name" value="Winged helix' DNA-binding domain"/>
    <property type="match status" value="1"/>
</dbReference>
<evidence type="ECO:0000256" key="2">
    <source>
        <dbReference type="ARBA" id="ARBA00009870"/>
    </source>
</evidence>
<dbReference type="EMBL" id="GDKF01003597">
    <property type="protein sequence ID" value="JAT75025.1"/>
    <property type="molecule type" value="Transcribed_RNA"/>
</dbReference>
<evidence type="ECO:0008006" key="8">
    <source>
        <dbReference type="Google" id="ProtNLM"/>
    </source>
</evidence>
<comment type="subcellular location">
    <subcellularLocation>
        <location evidence="1">Nucleus</location>
    </subcellularLocation>
</comment>
<dbReference type="InterPro" id="IPR039781">
    <property type="entry name" value="Rad21/Rec8-like"/>
</dbReference>
<dbReference type="GO" id="GO:0003682">
    <property type="term" value="F:chromatin binding"/>
    <property type="evidence" value="ECO:0007669"/>
    <property type="project" value="TreeGrafter"/>
</dbReference>
<sequence length="620" mass="66845">MFYSQHLLGTKSALGAVWIAAHGKKLNKGKVLQVHVGETCEVLMNPEVPQALRLQAVLAGGVVVIQHRQVTYLLDDCNDALRRLRGLGREETPTSAHQSTGKRLARIEAITLTALDQDAMGLSSALPMEQAVFRKLDYGQPDDDYFLMPAVPTESEHLRSAHSARLEAKVSTLDSPDLGMQGGRRPHGLLLEEESPDACQSQPEMFEVPDVQMPDFPGLDWQEYGGEACVDPTPENAPQVGPAKGMLAQGKQRRVRKRAATVDNPCDIQISVQEYREWMADVGDTLAPRTLFEREQGNPLTVKSLEAPKGLEATFQHALDPSSLPGVVLHGTSWVVTPSPGRKSVPQDEAVMEAGPEQHDLAQEYGRGDGWMPALGDKAPPLGGPEPEYDAELLAGPRSSLLKRVLSSSPGSDIETERLRAALSASPGSAYQTAMLLGQNMYTPASMAKRQRLSGLRPESNGTLISEGSSGTAPGGPVDDAVFAGDLASMLPAVEEEEEGIHTAASSSQGGRWTMANLTQFSLLEESAAGTQKPGWNRSPSDTLNPASAALLGVLENQFHDRQTGVLSFQALSGRLNRREAAKLFAQLLVIHTKQFVRAEQTAPYQDIMIRPGRCLLASG</sequence>
<evidence type="ECO:0000259" key="5">
    <source>
        <dbReference type="Pfam" id="PF04824"/>
    </source>
</evidence>
<dbReference type="AlphaFoldDB" id="A0A1D2A7W4"/>
<protein>
    <recommendedName>
        <fullName evidence="8">Sister chromatid cohesion 1 protein 3</fullName>
    </recommendedName>
</protein>
<dbReference type="GO" id="GO:1990414">
    <property type="term" value="P:replication-born double-strand break repair via sister chromatid exchange"/>
    <property type="evidence" value="ECO:0007669"/>
    <property type="project" value="TreeGrafter"/>
</dbReference>
<dbReference type="PANTHER" id="PTHR12585:SF69">
    <property type="entry name" value="FI11703P"/>
    <property type="match status" value="1"/>
</dbReference>
<accession>A0A1D2A7W4</accession>
<organism evidence="7">
    <name type="scientific">Auxenochlorella protothecoides</name>
    <name type="common">Green microalga</name>
    <name type="synonym">Chlorella protothecoides</name>
    <dbReference type="NCBI Taxonomy" id="3075"/>
    <lineage>
        <taxon>Eukaryota</taxon>
        <taxon>Viridiplantae</taxon>
        <taxon>Chlorophyta</taxon>
        <taxon>core chlorophytes</taxon>
        <taxon>Trebouxiophyceae</taxon>
        <taxon>Chlorellales</taxon>
        <taxon>Chlorellaceae</taxon>
        <taxon>Auxenochlorella</taxon>
    </lineage>
</organism>
<feature type="domain" description="Rad21/Rec8-like protein C-terminal eukaryotic" evidence="5">
    <location>
        <begin position="565"/>
        <end position="614"/>
    </location>
</feature>
<feature type="domain" description="Rad21/Rec8-like protein N-terminal" evidence="6">
    <location>
        <begin position="1"/>
        <end position="92"/>
    </location>
</feature>
<dbReference type="GO" id="GO:0008278">
    <property type="term" value="C:cohesin complex"/>
    <property type="evidence" value="ECO:0007669"/>
    <property type="project" value="InterPro"/>
</dbReference>
<evidence type="ECO:0000259" key="6">
    <source>
        <dbReference type="Pfam" id="PF04825"/>
    </source>
</evidence>
<dbReference type="Pfam" id="PF04825">
    <property type="entry name" value="Rad21_Rec8_N"/>
    <property type="match status" value="1"/>
</dbReference>
<dbReference type="GO" id="GO:0007062">
    <property type="term" value="P:sister chromatid cohesion"/>
    <property type="evidence" value="ECO:0007669"/>
    <property type="project" value="InterPro"/>
</dbReference>
<feature type="compositionally biased region" description="Polar residues" evidence="4">
    <location>
        <begin position="460"/>
        <end position="472"/>
    </location>
</feature>
<dbReference type="InterPro" id="IPR006910">
    <property type="entry name" value="Rad21_Rec8_N"/>
</dbReference>
<evidence type="ECO:0000313" key="7">
    <source>
        <dbReference type="EMBL" id="JAT75025.1"/>
    </source>
</evidence>
<keyword evidence="3" id="KW-0539">Nucleus</keyword>
<dbReference type="InterPro" id="IPR006909">
    <property type="entry name" value="Rad21/Rec8_C_eu"/>
</dbReference>
<evidence type="ECO:0000256" key="1">
    <source>
        <dbReference type="ARBA" id="ARBA00004123"/>
    </source>
</evidence>
<reference evidence="7" key="1">
    <citation type="submission" date="2015-08" db="EMBL/GenBank/DDBJ databases">
        <authorList>
            <person name="Babu N.S."/>
            <person name="Beckwith C.J."/>
            <person name="Beseler K.G."/>
            <person name="Brison A."/>
            <person name="Carone J.V."/>
            <person name="Caskin T.P."/>
            <person name="Diamond M."/>
            <person name="Durham M.E."/>
            <person name="Foxe J.M."/>
            <person name="Go M."/>
            <person name="Henderson B.A."/>
            <person name="Jones I.B."/>
            <person name="McGettigan J.A."/>
            <person name="Micheletti S.J."/>
            <person name="Nasrallah M.E."/>
            <person name="Ortiz D."/>
            <person name="Piller C.R."/>
            <person name="Privatt S.R."/>
            <person name="Schneider S.L."/>
            <person name="Sharp S."/>
            <person name="Smith T.C."/>
            <person name="Stanton J.D."/>
            <person name="Ullery H.E."/>
            <person name="Wilson R.J."/>
            <person name="Serrano M.G."/>
            <person name="Buck G."/>
            <person name="Lee V."/>
            <person name="Wang Y."/>
            <person name="Carvalho R."/>
            <person name="Voegtly L."/>
            <person name="Shi R."/>
            <person name="Duckworth R."/>
            <person name="Johnson A."/>
            <person name="Loviza R."/>
            <person name="Walstead R."/>
            <person name="Shah Z."/>
            <person name="Kiflezghi M."/>
            <person name="Wade K."/>
            <person name="Ball S.L."/>
            <person name="Bradley K.W."/>
            <person name="Asai D.J."/>
            <person name="Bowman C.A."/>
            <person name="Russell D.A."/>
            <person name="Pope W.H."/>
            <person name="Jacobs-Sera D."/>
            <person name="Hendrix R.W."/>
            <person name="Hatfull G.F."/>
        </authorList>
    </citation>
    <scope>NUCLEOTIDE SEQUENCE</scope>
</reference>
<dbReference type="GO" id="GO:0005634">
    <property type="term" value="C:nucleus"/>
    <property type="evidence" value="ECO:0007669"/>
    <property type="project" value="UniProtKB-SubCell"/>
</dbReference>
<proteinExistence type="inferred from homology"/>
<dbReference type="InterPro" id="IPR036390">
    <property type="entry name" value="WH_DNA-bd_sf"/>
</dbReference>